<keyword evidence="4" id="KW-0812">Transmembrane</keyword>
<feature type="transmembrane region" description="Helical" evidence="4">
    <location>
        <begin position="102"/>
        <end position="125"/>
    </location>
</feature>
<feature type="transmembrane region" description="Helical" evidence="4">
    <location>
        <begin position="70"/>
        <end position="90"/>
    </location>
</feature>
<feature type="transmembrane region" description="Helical" evidence="4">
    <location>
        <begin position="388"/>
        <end position="411"/>
    </location>
</feature>
<organism evidence="6 7">
    <name type="scientific">Lophiostoma macrostomum CBS 122681</name>
    <dbReference type="NCBI Taxonomy" id="1314788"/>
    <lineage>
        <taxon>Eukaryota</taxon>
        <taxon>Fungi</taxon>
        <taxon>Dikarya</taxon>
        <taxon>Ascomycota</taxon>
        <taxon>Pezizomycotina</taxon>
        <taxon>Dothideomycetes</taxon>
        <taxon>Pleosporomycetidae</taxon>
        <taxon>Pleosporales</taxon>
        <taxon>Lophiostomataceae</taxon>
        <taxon>Lophiostoma</taxon>
    </lineage>
</organism>
<gene>
    <name evidence="6" type="ORF">K491DRAFT_702188</name>
</gene>
<dbReference type="PANTHER" id="PTHR11360:SF315">
    <property type="entry name" value="TRANSPORTER MCH2-RELATED"/>
    <property type="match status" value="1"/>
</dbReference>
<feature type="transmembrane region" description="Helical" evidence="4">
    <location>
        <begin position="297"/>
        <end position="313"/>
    </location>
</feature>
<feature type="domain" description="Major facilitator superfamily (MFS) profile" evidence="5">
    <location>
        <begin position="231"/>
        <end position="421"/>
    </location>
</feature>
<dbReference type="OrthoDB" id="6499973at2759"/>
<keyword evidence="7" id="KW-1185">Reference proteome</keyword>
<keyword evidence="4" id="KW-1133">Transmembrane helix</keyword>
<feature type="transmembrane region" description="Helical" evidence="4">
    <location>
        <begin position="163"/>
        <end position="182"/>
    </location>
</feature>
<comment type="subcellular location">
    <subcellularLocation>
        <location evidence="1">Membrane</location>
        <topology evidence="1">Multi-pass membrane protein</topology>
    </subcellularLocation>
</comment>
<feature type="transmembrane region" description="Helical" evidence="4">
    <location>
        <begin position="188"/>
        <end position="209"/>
    </location>
</feature>
<dbReference type="PROSITE" id="PS50850">
    <property type="entry name" value="MFS"/>
    <property type="match status" value="1"/>
</dbReference>
<dbReference type="Proteomes" id="UP000799324">
    <property type="component" value="Unassembled WGS sequence"/>
</dbReference>
<dbReference type="Gene3D" id="1.20.1250.20">
    <property type="entry name" value="MFS general substrate transporter like domains"/>
    <property type="match status" value="2"/>
</dbReference>
<reference evidence="6" key="1">
    <citation type="journal article" date="2020" name="Stud. Mycol.">
        <title>101 Dothideomycetes genomes: a test case for predicting lifestyles and emergence of pathogens.</title>
        <authorList>
            <person name="Haridas S."/>
            <person name="Albert R."/>
            <person name="Binder M."/>
            <person name="Bloem J."/>
            <person name="Labutti K."/>
            <person name="Salamov A."/>
            <person name="Andreopoulos B."/>
            <person name="Baker S."/>
            <person name="Barry K."/>
            <person name="Bills G."/>
            <person name="Bluhm B."/>
            <person name="Cannon C."/>
            <person name="Castanera R."/>
            <person name="Culley D."/>
            <person name="Daum C."/>
            <person name="Ezra D."/>
            <person name="Gonzalez J."/>
            <person name="Henrissat B."/>
            <person name="Kuo A."/>
            <person name="Liang C."/>
            <person name="Lipzen A."/>
            <person name="Lutzoni F."/>
            <person name="Magnuson J."/>
            <person name="Mondo S."/>
            <person name="Nolan M."/>
            <person name="Ohm R."/>
            <person name="Pangilinan J."/>
            <person name="Park H.-J."/>
            <person name="Ramirez L."/>
            <person name="Alfaro M."/>
            <person name="Sun H."/>
            <person name="Tritt A."/>
            <person name="Yoshinaga Y."/>
            <person name="Zwiers L.-H."/>
            <person name="Turgeon B."/>
            <person name="Goodwin S."/>
            <person name="Spatafora J."/>
            <person name="Crous P."/>
            <person name="Grigoriev I."/>
        </authorList>
    </citation>
    <scope>NUCLEOTIDE SEQUENCE</scope>
    <source>
        <strain evidence="6">CBS 122681</strain>
    </source>
</reference>
<evidence type="ECO:0000313" key="7">
    <source>
        <dbReference type="Proteomes" id="UP000799324"/>
    </source>
</evidence>
<evidence type="ECO:0000256" key="3">
    <source>
        <dbReference type="SAM" id="MobiDB-lite"/>
    </source>
</evidence>
<sequence>MQERKQPEAGLPLESQDPSDAPPDGGYGWVCVGCVFTINAFTWGVLASYGVYLAYYLEHGVFSGATSLDYAYIGGLNFGISMIVASPVTYLTRIWGTHIPMFLGVAMMTGGYIAASFATSIWHLYLTQGLLVGLGVGFLFIPSVAVTSQWFDKKRSLANSINSAGSGVGGLIVSYATTPMINNLSLGWSLRVIGIIAGVMNIIATILIRNRNHIIRPPMHPFDVKLLRRLPVLLLLSWAFASMLGYMIILYSMSDFARSIGLSTTQATSVTALLNLGTAVGRPLVGFLSDRFGRLEVAGWATLTCSVAVWALWIPAKTYALTVVFAIISGAVLGVFWMTISPLSVEVAGLVELPSMLALAFETVILPTTFSEVIALKIRRPHSNRPYLYPQVFAGLAYTVAAGIMLCLWLVQRKRKQGGMR</sequence>
<comment type="similarity">
    <text evidence="2">Belongs to the major facilitator superfamily. Monocarboxylate porter (TC 2.A.1.13) family.</text>
</comment>
<dbReference type="Pfam" id="PF07690">
    <property type="entry name" value="MFS_1"/>
    <property type="match status" value="1"/>
</dbReference>
<protein>
    <submittedName>
        <fullName evidence="6">MFS transporter, MCP family, solute carrier family 16, member 6</fullName>
    </submittedName>
</protein>
<feature type="transmembrane region" description="Helical" evidence="4">
    <location>
        <begin position="27"/>
        <end position="50"/>
    </location>
</feature>
<dbReference type="InterPro" id="IPR020846">
    <property type="entry name" value="MFS_dom"/>
</dbReference>
<dbReference type="InterPro" id="IPR050327">
    <property type="entry name" value="Proton-linked_MCT"/>
</dbReference>
<evidence type="ECO:0000256" key="1">
    <source>
        <dbReference type="ARBA" id="ARBA00004141"/>
    </source>
</evidence>
<feature type="transmembrane region" description="Helical" evidence="4">
    <location>
        <begin position="131"/>
        <end position="151"/>
    </location>
</feature>
<feature type="transmembrane region" description="Helical" evidence="4">
    <location>
        <begin position="230"/>
        <end position="253"/>
    </location>
</feature>
<dbReference type="InterPro" id="IPR011701">
    <property type="entry name" value="MFS"/>
</dbReference>
<dbReference type="EMBL" id="MU004306">
    <property type="protein sequence ID" value="KAF2659563.1"/>
    <property type="molecule type" value="Genomic_DNA"/>
</dbReference>
<proteinExistence type="inferred from homology"/>
<accession>A0A6A6TKU8</accession>
<evidence type="ECO:0000256" key="2">
    <source>
        <dbReference type="ARBA" id="ARBA00006727"/>
    </source>
</evidence>
<dbReference type="SUPFAM" id="SSF103473">
    <property type="entry name" value="MFS general substrate transporter"/>
    <property type="match status" value="1"/>
</dbReference>
<dbReference type="GO" id="GO:0022857">
    <property type="term" value="F:transmembrane transporter activity"/>
    <property type="evidence" value="ECO:0007669"/>
    <property type="project" value="InterPro"/>
</dbReference>
<feature type="region of interest" description="Disordered" evidence="3">
    <location>
        <begin position="1"/>
        <end position="21"/>
    </location>
</feature>
<dbReference type="AlphaFoldDB" id="A0A6A6TKU8"/>
<evidence type="ECO:0000256" key="4">
    <source>
        <dbReference type="SAM" id="Phobius"/>
    </source>
</evidence>
<evidence type="ECO:0000259" key="5">
    <source>
        <dbReference type="PROSITE" id="PS50850"/>
    </source>
</evidence>
<name>A0A6A6TKU8_9PLEO</name>
<keyword evidence="4" id="KW-0472">Membrane</keyword>
<evidence type="ECO:0000313" key="6">
    <source>
        <dbReference type="EMBL" id="KAF2659563.1"/>
    </source>
</evidence>
<feature type="transmembrane region" description="Helical" evidence="4">
    <location>
        <begin position="319"/>
        <end position="340"/>
    </location>
</feature>
<dbReference type="PANTHER" id="PTHR11360">
    <property type="entry name" value="MONOCARBOXYLATE TRANSPORTER"/>
    <property type="match status" value="1"/>
</dbReference>
<dbReference type="GO" id="GO:0016020">
    <property type="term" value="C:membrane"/>
    <property type="evidence" value="ECO:0007669"/>
    <property type="project" value="UniProtKB-SubCell"/>
</dbReference>
<dbReference type="InterPro" id="IPR036259">
    <property type="entry name" value="MFS_trans_sf"/>
</dbReference>